<name>A0A915JI91_ROMCU</name>
<reference evidence="3" key="1">
    <citation type="submission" date="2022-11" db="UniProtKB">
        <authorList>
            <consortium name="WormBaseParasite"/>
        </authorList>
    </citation>
    <scope>IDENTIFICATION</scope>
</reference>
<protein>
    <submittedName>
        <fullName evidence="3">Uncharacterized protein</fullName>
    </submittedName>
</protein>
<proteinExistence type="predicted"/>
<evidence type="ECO:0000313" key="3">
    <source>
        <dbReference type="WBParaSite" id="nRc.2.0.1.t25864-RA"/>
    </source>
</evidence>
<dbReference type="Proteomes" id="UP000887565">
    <property type="component" value="Unplaced"/>
</dbReference>
<dbReference type="WBParaSite" id="nRc.2.0.1.t25864-RA">
    <property type="protein sequence ID" value="nRc.2.0.1.t25864-RA"/>
    <property type="gene ID" value="nRc.2.0.1.g25864"/>
</dbReference>
<accession>A0A915JI91</accession>
<keyword evidence="2" id="KW-1185">Reference proteome</keyword>
<feature type="region of interest" description="Disordered" evidence="1">
    <location>
        <begin position="1"/>
        <end position="70"/>
    </location>
</feature>
<dbReference type="AlphaFoldDB" id="A0A915JI91"/>
<sequence>MDLKNQNFRRKIGKGNTKVGKVKKGIEKNPCLRKRDEKVITKNQDTLRKKKAREKREKSRGKEGVRKRKA</sequence>
<organism evidence="2 3">
    <name type="scientific">Romanomermis culicivorax</name>
    <name type="common">Nematode worm</name>
    <dbReference type="NCBI Taxonomy" id="13658"/>
    <lineage>
        <taxon>Eukaryota</taxon>
        <taxon>Metazoa</taxon>
        <taxon>Ecdysozoa</taxon>
        <taxon>Nematoda</taxon>
        <taxon>Enoplea</taxon>
        <taxon>Dorylaimia</taxon>
        <taxon>Mermithida</taxon>
        <taxon>Mermithoidea</taxon>
        <taxon>Mermithidae</taxon>
        <taxon>Romanomermis</taxon>
    </lineage>
</organism>
<feature type="compositionally biased region" description="Basic and acidic residues" evidence="1">
    <location>
        <begin position="54"/>
        <end position="64"/>
    </location>
</feature>
<evidence type="ECO:0000256" key="1">
    <source>
        <dbReference type="SAM" id="MobiDB-lite"/>
    </source>
</evidence>
<evidence type="ECO:0000313" key="2">
    <source>
        <dbReference type="Proteomes" id="UP000887565"/>
    </source>
</evidence>